<name>A0A0E9X6K3_ANGAN</name>
<sequence>MQPEKKLHSPICMSAKLKKLSTSLPEVFLLSETKTFVPLNTSSAMLRHASTTPSPFNSKATTGPLVISSVKSSALPWNTRLASSGLIETSLVWIRTNPFPMASSMSLRALAVV</sequence>
<protein>
    <submittedName>
        <fullName evidence="1">Uncharacterized protein</fullName>
    </submittedName>
</protein>
<reference evidence="1" key="2">
    <citation type="journal article" date="2015" name="Fish Shellfish Immunol.">
        <title>Early steps in the European eel (Anguilla anguilla)-Vibrio vulnificus interaction in the gills: Role of the RtxA13 toxin.</title>
        <authorList>
            <person name="Callol A."/>
            <person name="Pajuelo D."/>
            <person name="Ebbesson L."/>
            <person name="Teles M."/>
            <person name="MacKenzie S."/>
            <person name="Amaro C."/>
        </authorList>
    </citation>
    <scope>NUCLEOTIDE SEQUENCE</scope>
</reference>
<dbReference type="EMBL" id="GBXM01011269">
    <property type="protein sequence ID" value="JAH97308.1"/>
    <property type="molecule type" value="Transcribed_RNA"/>
</dbReference>
<evidence type="ECO:0000313" key="1">
    <source>
        <dbReference type="EMBL" id="JAH97308.1"/>
    </source>
</evidence>
<dbReference type="AlphaFoldDB" id="A0A0E9X6K3"/>
<reference evidence="1" key="1">
    <citation type="submission" date="2014-11" db="EMBL/GenBank/DDBJ databases">
        <authorList>
            <person name="Amaro Gonzalez C."/>
        </authorList>
    </citation>
    <scope>NUCLEOTIDE SEQUENCE</scope>
</reference>
<accession>A0A0E9X6K3</accession>
<organism evidence="1">
    <name type="scientific">Anguilla anguilla</name>
    <name type="common">European freshwater eel</name>
    <name type="synonym">Muraena anguilla</name>
    <dbReference type="NCBI Taxonomy" id="7936"/>
    <lineage>
        <taxon>Eukaryota</taxon>
        <taxon>Metazoa</taxon>
        <taxon>Chordata</taxon>
        <taxon>Craniata</taxon>
        <taxon>Vertebrata</taxon>
        <taxon>Euteleostomi</taxon>
        <taxon>Actinopterygii</taxon>
        <taxon>Neopterygii</taxon>
        <taxon>Teleostei</taxon>
        <taxon>Anguilliformes</taxon>
        <taxon>Anguillidae</taxon>
        <taxon>Anguilla</taxon>
    </lineage>
</organism>
<proteinExistence type="predicted"/>